<evidence type="ECO:0000256" key="1">
    <source>
        <dbReference type="SAM" id="Phobius"/>
    </source>
</evidence>
<evidence type="ECO:0000313" key="2">
    <source>
        <dbReference type="EMBL" id="KXA89677.1"/>
    </source>
</evidence>
<feature type="transmembrane region" description="Helical" evidence="1">
    <location>
        <begin position="6"/>
        <end position="26"/>
    </location>
</feature>
<feature type="transmembrane region" description="Helical" evidence="1">
    <location>
        <begin position="33"/>
        <end position="53"/>
    </location>
</feature>
<proteinExistence type="predicted"/>
<keyword evidence="1" id="KW-1133">Transmembrane helix</keyword>
<protein>
    <submittedName>
        <fullName evidence="2">Uncharacterized protein</fullName>
    </submittedName>
</protein>
<comment type="caution">
    <text evidence="2">The sequence shown here is derived from an EMBL/GenBank/DDBJ whole genome shotgun (WGS) entry which is preliminary data.</text>
</comment>
<keyword evidence="1" id="KW-0812">Transmembrane</keyword>
<reference evidence="2 3" key="1">
    <citation type="journal article" date="2016" name="Sci. Rep.">
        <title>Metabolic traits of an uncultured archaeal lineage -MSBL1- from brine pools of the Red Sea.</title>
        <authorList>
            <person name="Mwirichia R."/>
            <person name="Alam I."/>
            <person name="Rashid M."/>
            <person name="Vinu M."/>
            <person name="Ba-Alawi W."/>
            <person name="Anthony Kamau A."/>
            <person name="Kamanda Ngugi D."/>
            <person name="Goker M."/>
            <person name="Klenk H.P."/>
            <person name="Bajic V."/>
            <person name="Stingl U."/>
        </authorList>
    </citation>
    <scope>NUCLEOTIDE SEQUENCE [LARGE SCALE GENOMIC DNA]</scope>
    <source>
        <strain evidence="2">SCGC-AAA259A05</strain>
    </source>
</reference>
<accession>A0A133U671</accession>
<dbReference type="AlphaFoldDB" id="A0A133U671"/>
<gene>
    <name evidence="2" type="ORF">AKJ57_05000</name>
</gene>
<keyword evidence="3" id="KW-1185">Reference proteome</keyword>
<dbReference type="EMBL" id="LHXJ01000068">
    <property type="protein sequence ID" value="KXA89677.1"/>
    <property type="molecule type" value="Genomic_DNA"/>
</dbReference>
<dbReference type="Proteomes" id="UP000070163">
    <property type="component" value="Unassembled WGS sequence"/>
</dbReference>
<evidence type="ECO:0000313" key="3">
    <source>
        <dbReference type="Proteomes" id="UP000070163"/>
    </source>
</evidence>
<keyword evidence="1" id="KW-0472">Membrane</keyword>
<organism evidence="2 3">
    <name type="scientific">candidate division MSBL1 archaeon SCGC-AAA259A05</name>
    <dbReference type="NCBI Taxonomy" id="1698259"/>
    <lineage>
        <taxon>Archaea</taxon>
        <taxon>Methanobacteriati</taxon>
        <taxon>Methanobacteriota</taxon>
        <taxon>candidate division MSBL1</taxon>
    </lineage>
</organism>
<name>A0A133U671_9EURY</name>
<sequence>MIVDSLISGALVYFVGAFLMNGLIALVHNPPELGSFLLLFLAISLLLRGYYWAEEEVEFEL</sequence>